<proteinExistence type="inferred from homology"/>
<dbReference type="SMART" id="SM00156">
    <property type="entry name" value="PP2Ac"/>
    <property type="match status" value="1"/>
</dbReference>
<dbReference type="PRINTS" id="PR00114">
    <property type="entry name" value="STPHPHTASE"/>
</dbReference>
<dbReference type="PANTHER" id="PTHR11668">
    <property type="entry name" value="SERINE/THREONINE PROTEIN PHOSPHATASE"/>
    <property type="match status" value="1"/>
</dbReference>
<dbReference type="InterPro" id="IPR050341">
    <property type="entry name" value="PP1_catalytic_subunit"/>
</dbReference>
<dbReference type="InterPro" id="IPR006186">
    <property type="entry name" value="Ser/Thr-sp_prot-phosphatase"/>
</dbReference>
<sequence>QILFLLLFPAIFVQAKQNNSIDWKRCSNADAKCFVEGSCIKVYSAPTHEEHYELRPFIDVPSKLVDEKCNTGVQLIPLSDEKVMIKIQVIGEELKDNLIGLYQEDTLLIGCEADSDGKNVKIIHDNGFIKKKTKPVLYEEFSMFESKYALCVLTIGRYNKFFLPTIIKVPKSPPTPMPRTILKFHPAHIQDRQTAPAGTLKHGEIPFSNFYGMFEYAKAQLCDSDIIKPQPPRENLHVQRVKDPARFKIDCSNYKEELGVEYDYQLFIQQKTGTPTEAEALVCDSTSGTFKGTTNDPSNDTLIEQSDFSAYCAVDIAKTCANPLINSTLPKDKKPTFTAGNATHSANLTCPGGRWQIQNEYYEWIYPECKEDDMTPNTGAFYMTYPSGMISRMTEGECYKEYDCRKKSNIANTTFMRMTGKEISCTGGRIMRVKFNNITYNETLYKCDTVSGTWKSENGKVSLNGNARVICEERAPPKTEPYTLAQIIGYSGAGMIAAIPIAVGMVYFGFRLNKRSGHMGAMMRLNGWKKKKREDKLALAADVFGKAFVTTPRATVRILTALELIEHMLKMEEEDPDVWELSYPFLHRLYGASRMRGNRLTGLFTRYLFLEVKKIIDKHGWISDTKITRTQNKGYIRTAALRLLFYCRFNSGNEEVTKFIGEGFEKLRYNAVEQYPHCGMLWSHVATTRCKAMNQRFFNDILRISEGHEPMEIPEEDRFLEIGNINEQAAAAVGGALCWQGKHWQPNRTPLVPVNALGLSYIKGIMRSSQTDMGLVMRATYEFEHMKEVVQMISKEKMDEFLERTMRICACHGQERVAQRLEDFYLYEETPEEKRLRKDPSKKIARAYPVTDRFRKIVSEQRIFEKALAEDESLIIDWLTKRTDKKNPSTSSSEESKVTSKSEQGDSSNVQSAAMISSKSLASDESFFTALLQDPIVITRIRECRATADEQKKYRAILAQIFTLDTFICARVKFAMDDIIEILDKTKEIVRTEPMLIEDVPAGITVVTDLHGKLYELHRVLQSNSVDGKPGYECGKYLFLGDYVDRGMMGVEVVMALFIFKILYPDTIFLLRGNHEFAANNRKDGFGAEMYDRFDEDDAELLYAVINNTFGYLSIAAIIGNKIFCAHAGVSTSSFNRHEMRRLEKPYHMSTWDPLLHDIVWSDPSLNMKGVYFNSSRGTSMLFGEDEFVHAMENIDCVGMIRGHETMRKGFMLSWNRLLSVFTITGKGQDGAIALVDENLNVSVRIFEVDNSEWEIYEELASGVGKKKQVEEKSDRAAKTMEDEKSAKSAKTQFDFQVKKQ</sequence>
<dbReference type="EMBL" id="BTSY01000002">
    <property type="protein sequence ID" value="GMT13245.1"/>
    <property type="molecule type" value="Genomic_DNA"/>
</dbReference>
<feature type="domain" description="Serine/threonine specific protein phosphatases" evidence="4">
    <location>
        <begin position="1071"/>
        <end position="1076"/>
    </location>
</feature>
<feature type="region of interest" description="Disordered" evidence="2">
    <location>
        <begin position="1268"/>
        <end position="1301"/>
    </location>
</feature>
<organism evidence="5 6">
    <name type="scientific">Pristionchus fissidentatus</name>
    <dbReference type="NCBI Taxonomy" id="1538716"/>
    <lineage>
        <taxon>Eukaryota</taxon>
        <taxon>Metazoa</taxon>
        <taxon>Ecdysozoa</taxon>
        <taxon>Nematoda</taxon>
        <taxon>Chromadorea</taxon>
        <taxon>Rhabditida</taxon>
        <taxon>Rhabditina</taxon>
        <taxon>Diplogasteromorpha</taxon>
        <taxon>Diplogasteroidea</taxon>
        <taxon>Neodiplogasteridae</taxon>
        <taxon>Pristionchus</taxon>
    </lineage>
</organism>
<dbReference type="InterPro" id="IPR004843">
    <property type="entry name" value="Calcineurin-like_PHP"/>
</dbReference>
<feature type="compositionally biased region" description="Basic and acidic residues" evidence="2">
    <location>
        <begin position="894"/>
        <end position="904"/>
    </location>
</feature>
<comment type="similarity">
    <text evidence="1">Belongs to the PPP phosphatase family.</text>
</comment>
<comment type="caution">
    <text evidence="5">The sequence shown here is derived from an EMBL/GenBank/DDBJ whole genome shotgun (WGS) entry which is preliminary data.</text>
</comment>
<dbReference type="GO" id="GO:0004722">
    <property type="term" value="F:protein serine/threonine phosphatase activity"/>
    <property type="evidence" value="ECO:0007669"/>
    <property type="project" value="UniProtKB-EC"/>
</dbReference>
<evidence type="ECO:0000256" key="1">
    <source>
        <dbReference type="RuleBase" id="RU004273"/>
    </source>
</evidence>
<dbReference type="GO" id="GO:0005737">
    <property type="term" value="C:cytoplasm"/>
    <property type="evidence" value="ECO:0007669"/>
    <property type="project" value="TreeGrafter"/>
</dbReference>
<dbReference type="PROSITE" id="PS00125">
    <property type="entry name" value="SER_THR_PHOSPHATASE"/>
    <property type="match status" value="1"/>
</dbReference>
<comment type="catalytic activity">
    <reaction evidence="1">
        <text>O-phospho-L-threonyl-[protein] + H2O = L-threonyl-[protein] + phosphate</text>
        <dbReference type="Rhea" id="RHEA:47004"/>
        <dbReference type="Rhea" id="RHEA-COMP:11060"/>
        <dbReference type="Rhea" id="RHEA-COMP:11605"/>
        <dbReference type="ChEBI" id="CHEBI:15377"/>
        <dbReference type="ChEBI" id="CHEBI:30013"/>
        <dbReference type="ChEBI" id="CHEBI:43474"/>
        <dbReference type="ChEBI" id="CHEBI:61977"/>
        <dbReference type="EC" id="3.1.3.16"/>
    </reaction>
</comment>
<dbReference type="EC" id="3.1.3.16" evidence="1"/>
<dbReference type="Pfam" id="PF00149">
    <property type="entry name" value="Metallophos"/>
    <property type="match status" value="1"/>
</dbReference>
<dbReference type="PANTHER" id="PTHR11668:SF491">
    <property type="entry name" value="SERINE_THREONINE-PROTEIN PHOSPHATASE"/>
    <property type="match status" value="1"/>
</dbReference>
<gene>
    <name evidence="5" type="ORF">PFISCL1PPCAC_4542</name>
</gene>
<evidence type="ECO:0000313" key="5">
    <source>
        <dbReference type="EMBL" id="GMT13245.1"/>
    </source>
</evidence>
<keyword evidence="3" id="KW-0732">Signal</keyword>
<feature type="signal peptide" evidence="3">
    <location>
        <begin position="1"/>
        <end position="15"/>
    </location>
</feature>
<feature type="non-terminal residue" evidence="5">
    <location>
        <position position="1"/>
    </location>
</feature>
<protein>
    <recommendedName>
        <fullName evidence="1">Serine/threonine-protein phosphatase</fullName>
        <ecNumber evidence="1">3.1.3.16</ecNumber>
    </recommendedName>
</protein>
<evidence type="ECO:0000256" key="3">
    <source>
        <dbReference type="SAM" id="SignalP"/>
    </source>
</evidence>
<feature type="compositionally biased region" description="Basic and acidic residues" evidence="2">
    <location>
        <begin position="1268"/>
        <end position="1287"/>
    </location>
</feature>
<dbReference type="Proteomes" id="UP001432322">
    <property type="component" value="Unassembled WGS sequence"/>
</dbReference>
<evidence type="ECO:0000256" key="2">
    <source>
        <dbReference type="SAM" id="MobiDB-lite"/>
    </source>
</evidence>
<reference evidence="5" key="1">
    <citation type="submission" date="2023-10" db="EMBL/GenBank/DDBJ databases">
        <title>Genome assembly of Pristionchus species.</title>
        <authorList>
            <person name="Yoshida K."/>
            <person name="Sommer R.J."/>
        </authorList>
    </citation>
    <scope>NUCLEOTIDE SEQUENCE</scope>
    <source>
        <strain evidence="5">RS5133</strain>
    </source>
</reference>
<keyword evidence="1" id="KW-0378">Hydrolase</keyword>
<dbReference type="CDD" id="cd00144">
    <property type="entry name" value="MPP_PPP_family"/>
    <property type="match status" value="1"/>
</dbReference>
<dbReference type="GO" id="GO:0005634">
    <property type="term" value="C:nucleus"/>
    <property type="evidence" value="ECO:0007669"/>
    <property type="project" value="TreeGrafter"/>
</dbReference>
<dbReference type="Gene3D" id="3.60.21.10">
    <property type="match status" value="1"/>
</dbReference>
<feature type="chain" id="PRO_5043473142" description="Serine/threonine-protein phosphatase" evidence="3">
    <location>
        <begin position="16"/>
        <end position="1301"/>
    </location>
</feature>
<dbReference type="InterPro" id="IPR029052">
    <property type="entry name" value="Metallo-depent_PP-like"/>
</dbReference>
<evidence type="ECO:0000313" key="6">
    <source>
        <dbReference type="Proteomes" id="UP001432322"/>
    </source>
</evidence>
<keyword evidence="6" id="KW-1185">Reference proteome</keyword>
<accession>A0AAV5V5W9</accession>
<feature type="region of interest" description="Disordered" evidence="2">
    <location>
        <begin position="884"/>
        <end position="910"/>
    </location>
</feature>
<name>A0AAV5V5W9_9BILA</name>
<evidence type="ECO:0000259" key="4">
    <source>
        <dbReference type="PROSITE" id="PS00125"/>
    </source>
</evidence>
<dbReference type="SUPFAM" id="SSF56300">
    <property type="entry name" value="Metallo-dependent phosphatases"/>
    <property type="match status" value="1"/>
</dbReference>